<evidence type="ECO:0000259" key="8">
    <source>
        <dbReference type="PROSITE" id="PS50928"/>
    </source>
</evidence>
<name>A0A934QKR9_9PROT</name>
<feature type="transmembrane region" description="Helical" evidence="7">
    <location>
        <begin position="217"/>
        <end position="235"/>
    </location>
</feature>
<evidence type="ECO:0000313" key="9">
    <source>
        <dbReference type="EMBL" id="MBK1698522.1"/>
    </source>
</evidence>
<protein>
    <submittedName>
        <fullName evidence="9">Phosphonate ABC transporter, permease protein PhnE</fullName>
    </submittedName>
</protein>
<dbReference type="GO" id="GO:0005886">
    <property type="term" value="C:plasma membrane"/>
    <property type="evidence" value="ECO:0007669"/>
    <property type="project" value="UniProtKB-SubCell"/>
</dbReference>
<evidence type="ECO:0000256" key="6">
    <source>
        <dbReference type="ARBA" id="ARBA00023136"/>
    </source>
</evidence>
<evidence type="ECO:0000256" key="1">
    <source>
        <dbReference type="ARBA" id="ARBA00004651"/>
    </source>
</evidence>
<keyword evidence="4 7" id="KW-0812">Transmembrane</keyword>
<evidence type="ECO:0000256" key="2">
    <source>
        <dbReference type="ARBA" id="ARBA00022448"/>
    </source>
</evidence>
<dbReference type="RefSeq" id="WP_027289526.1">
    <property type="nucleotide sequence ID" value="NZ_NRRE01000028.1"/>
</dbReference>
<feature type="transmembrane region" description="Helical" evidence="7">
    <location>
        <begin position="189"/>
        <end position="210"/>
    </location>
</feature>
<keyword evidence="5 7" id="KW-1133">Transmembrane helix</keyword>
<keyword evidence="3" id="KW-1003">Cell membrane</keyword>
<dbReference type="PANTHER" id="PTHR30043">
    <property type="entry name" value="PHOSPHONATES TRANSPORT SYSTEM PERMEASE PROTEIN"/>
    <property type="match status" value="1"/>
</dbReference>
<dbReference type="SUPFAM" id="SSF161098">
    <property type="entry name" value="MetI-like"/>
    <property type="match status" value="1"/>
</dbReference>
<keyword evidence="10" id="KW-1185">Reference proteome</keyword>
<gene>
    <name evidence="9" type="primary">phnE</name>
    <name evidence="9" type="ORF">CKO21_14835</name>
</gene>
<dbReference type="Pfam" id="PF00528">
    <property type="entry name" value="BPD_transp_1"/>
    <property type="match status" value="1"/>
</dbReference>
<keyword evidence="2 7" id="KW-0813">Transport</keyword>
<evidence type="ECO:0000256" key="3">
    <source>
        <dbReference type="ARBA" id="ARBA00022475"/>
    </source>
</evidence>
<dbReference type="AlphaFoldDB" id="A0A934QKR9"/>
<dbReference type="InterPro" id="IPR005769">
    <property type="entry name" value="PhnE/PtxC"/>
</dbReference>
<reference evidence="9" key="1">
    <citation type="submission" date="2017-08" db="EMBL/GenBank/DDBJ databases">
        <authorList>
            <person name="Imhoff J.F."/>
            <person name="Rahn T."/>
            <person name="Kuenzel S."/>
            <person name="Neulinger S.C."/>
        </authorList>
    </citation>
    <scope>NUCLEOTIDE SEQUENCE</scope>
    <source>
        <strain evidence="9">DSM 9154</strain>
    </source>
</reference>
<keyword evidence="6 7" id="KW-0472">Membrane</keyword>
<sequence>MSDPTRETRHTRDLPDRLARPDALSFTLYVAVAAFVIWCFQAAEMSVTTFVEGIPSMGRLAGEMFPPAFGRMESIGATMLETFQMAVVGTVLGVALSIPFAVMAARNQTPNKAVYYLARGVITFMRTVPDLIWAIFFVITVGLGPFAGVLALTVDTLGFCGRFFAETMEEADPGPQEALSALGARRSGIILGAVLPAAMPSMVATSLFALEKATRSSVVLGLVGAGGIGIELKAAMDMFDYNEAATIILSIFALVIVVERTSAALRARLI</sequence>
<proteinExistence type="inferred from homology"/>
<feature type="transmembrane region" description="Helical" evidence="7">
    <location>
        <begin position="241"/>
        <end position="258"/>
    </location>
</feature>
<dbReference type="InterPro" id="IPR000515">
    <property type="entry name" value="MetI-like"/>
</dbReference>
<dbReference type="Gene3D" id="1.10.3720.10">
    <property type="entry name" value="MetI-like"/>
    <property type="match status" value="1"/>
</dbReference>
<dbReference type="PROSITE" id="PS50928">
    <property type="entry name" value="ABC_TM1"/>
    <property type="match status" value="1"/>
</dbReference>
<evidence type="ECO:0000256" key="4">
    <source>
        <dbReference type="ARBA" id="ARBA00022692"/>
    </source>
</evidence>
<dbReference type="EMBL" id="NRRE01000028">
    <property type="protein sequence ID" value="MBK1698522.1"/>
    <property type="molecule type" value="Genomic_DNA"/>
</dbReference>
<evidence type="ECO:0000256" key="5">
    <source>
        <dbReference type="ARBA" id="ARBA00022989"/>
    </source>
</evidence>
<feature type="transmembrane region" description="Helical" evidence="7">
    <location>
        <begin position="131"/>
        <end position="154"/>
    </location>
</feature>
<dbReference type="Proteomes" id="UP000778970">
    <property type="component" value="Unassembled WGS sequence"/>
</dbReference>
<organism evidence="9 10">
    <name type="scientific">Rhodovibrio salinarum</name>
    <dbReference type="NCBI Taxonomy" id="1087"/>
    <lineage>
        <taxon>Bacteria</taxon>
        <taxon>Pseudomonadati</taxon>
        <taxon>Pseudomonadota</taxon>
        <taxon>Alphaproteobacteria</taxon>
        <taxon>Rhodospirillales</taxon>
        <taxon>Rhodovibrionaceae</taxon>
        <taxon>Rhodovibrio</taxon>
    </lineage>
</organism>
<feature type="transmembrane region" description="Helical" evidence="7">
    <location>
        <begin position="82"/>
        <end position="102"/>
    </location>
</feature>
<dbReference type="InterPro" id="IPR035906">
    <property type="entry name" value="MetI-like_sf"/>
</dbReference>
<reference evidence="9" key="2">
    <citation type="journal article" date="2020" name="Microorganisms">
        <title>Osmotic Adaptation and Compatible Solute Biosynthesis of Phototrophic Bacteria as Revealed from Genome Analyses.</title>
        <authorList>
            <person name="Imhoff J.F."/>
            <person name="Rahn T."/>
            <person name="Kunzel S."/>
            <person name="Keller A."/>
            <person name="Neulinger S.C."/>
        </authorList>
    </citation>
    <scope>NUCLEOTIDE SEQUENCE</scope>
    <source>
        <strain evidence="9">DSM 9154</strain>
    </source>
</reference>
<dbReference type="GO" id="GO:0015416">
    <property type="term" value="F:ABC-type phosphonate transporter activity"/>
    <property type="evidence" value="ECO:0007669"/>
    <property type="project" value="InterPro"/>
</dbReference>
<accession>A0A934QKR9</accession>
<evidence type="ECO:0000256" key="7">
    <source>
        <dbReference type="RuleBase" id="RU363032"/>
    </source>
</evidence>
<comment type="similarity">
    <text evidence="7">Belongs to the binding-protein-dependent transport system permease family.</text>
</comment>
<comment type="caution">
    <text evidence="9">The sequence shown here is derived from an EMBL/GenBank/DDBJ whole genome shotgun (WGS) entry which is preliminary data.</text>
</comment>
<feature type="domain" description="ABC transmembrane type-1" evidence="8">
    <location>
        <begin position="79"/>
        <end position="260"/>
    </location>
</feature>
<dbReference type="PANTHER" id="PTHR30043:SF1">
    <property type="entry name" value="ABC TRANSPORT SYSTEM PERMEASE PROTEIN P69"/>
    <property type="match status" value="1"/>
</dbReference>
<dbReference type="CDD" id="cd06261">
    <property type="entry name" value="TM_PBP2"/>
    <property type="match status" value="1"/>
</dbReference>
<feature type="transmembrane region" description="Helical" evidence="7">
    <location>
        <begin position="21"/>
        <end position="43"/>
    </location>
</feature>
<dbReference type="NCBIfam" id="TIGR01097">
    <property type="entry name" value="PhnE"/>
    <property type="match status" value="1"/>
</dbReference>
<evidence type="ECO:0000313" key="10">
    <source>
        <dbReference type="Proteomes" id="UP000778970"/>
    </source>
</evidence>
<comment type="subcellular location">
    <subcellularLocation>
        <location evidence="1 7">Cell membrane</location>
        <topology evidence="1 7">Multi-pass membrane protein</topology>
    </subcellularLocation>
</comment>